<dbReference type="Proteomes" id="UP000308092">
    <property type="component" value="Unassembled WGS sequence"/>
</dbReference>
<evidence type="ECO:0000313" key="2">
    <source>
        <dbReference type="Proteomes" id="UP000308092"/>
    </source>
</evidence>
<protein>
    <submittedName>
        <fullName evidence="1">Uncharacterized protein</fullName>
    </submittedName>
</protein>
<gene>
    <name evidence="1" type="ORF">EYZ11_005438</name>
</gene>
<evidence type="ECO:0000313" key="1">
    <source>
        <dbReference type="EMBL" id="THC95080.1"/>
    </source>
</evidence>
<keyword evidence="2" id="KW-1185">Reference proteome</keyword>
<dbReference type="EMBL" id="SOSA01000174">
    <property type="protein sequence ID" value="THC95080.1"/>
    <property type="molecule type" value="Genomic_DNA"/>
</dbReference>
<dbReference type="VEuPathDB" id="FungiDB:EYZ11_005438"/>
<reference evidence="1 2" key="1">
    <citation type="submission" date="2019-03" db="EMBL/GenBank/DDBJ databases">
        <title>The genome sequence of a newly discovered highly antifungal drug resistant Aspergillus species, Aspergillus tanneri NIH 1004.</title>
        <authorList>
            <person name="Mounaud S."/>
            <person name="Singh I."/>
            <person name="Joardar V."/>
            <person name="Pakala S."/>
            <person name="Pakala S."/>
            <person name="Venepally P."/>
            <person name="Hoover J."/>
            <person name="Nierman W."/>
            <person name="Chung J."/>
            <person name="Losada L."/>
        </authorList>
    </citation>
    <scope>NUCLEOTIDE SEQUENCE [LARGE SCALE GENOMIC DNA]</scope>
    <source>
        <strain evidence="1 2">NIH1004</strain>
    </source>
</reference>
<name>A0A4S3JII7_9EURO</name>
<organism evidence="1 2">
    <name type="scientific">Aspergillus tanneri</name>
    <dbReference type="NCBI Taxonomy" id="1220188"/>
    <lineage>
        <taxon>Eukaryota</taxon>
        <taxon>Fungi</taxon>
        <taxon>Dikarya</taxon>
        <taxon>Ascomycota</taxon>
        <taxon>Pezizomycotina</taxon>
        <taxon>Eurotiomycetes</taxon>
        <taxon>Eurotiomycetidae</taxon>
        <taxon>Eurotiales</taxon>
        <taxon>Aspergillaceae</taxon>
        <taxon>Aspergillus</taxon>
        <taxon>Aspergillus subgen. Circumdati</taxon>
    </lineage>
</organism>
<accession>A0A4S3JII7</accession>
<proteinExistence type="predicted"/>
<comment type="caution">
    <text evidence="1">The sequence shown here is derived from an EMBL/GenBank/DDBJ whole genome shotgun (WGS) entry which is preliminary data.</text>
</comment>
<sequence length="64" mass="7518">MQDCKRQCTSGAFVSAWNFGNRYSIARSITTRHGRTKVGYRMAKNIPFTPFSHRFHRTTFVFNQ</sequence>
<dbReference type="AlphaFoldDB" id="A0A4S3JII7"/>